<protein>
    <submittedName>
        <fullName evidence="2">Uncharacterized protein</fullName>
    </submittedName>
</protein>
<feature type="transmembrane region" description="Helical" evidence="1">
    <location>
        <begin position="18"/>
        <end position="37"/>
    </location>
</feature>
<dbReference type="AlphaFoldDB" id="A0A3P1VNG3"/>
<name>A0A3P1VNG3_FUSNU</name>
<evidence type="ECO:0000256" key="1">
    <source>
        <dbReference type="SAM" id="Phobius"/>
    </source>
</evidence>
<feature type="transmembrane region" description="Helical" evidence="1">
    <location>
        <begin position="44"/>
        <end position="64"/>
    </location>
</feature>
<keyword evidence="1" id="KW-0472">Membrane</keyword>
<gene>
    <name evidence="2" type="ORF">EII28_09285</name>
</gene>
<keyword evidence="1" id="KW-1133">Transmembrane helix</keyword>
<keyword evidence="1" id="KW-0812">Transmembrane</keyword>
<comment type="caution">
    <text evidence="2">The sequence shown here is derived from an EMBL/GenBank/DDBJ whole genome shotgun (WGS) entry which is preliminary data.</text>
</comment>
<reference evidence="2" key="1">
    <citation type="submission" date="2018-11" db="EMBL/GenBank/DDBJ databases">
        <title>Genomes From Bacteria Associated with the Canine Oral Cavity: a Test Case for Automated Genome-Based Taxonomic Assignment.</title>
        <authorList>
            <person name="Coil D.A."/>
            <person name="Jospin G."/>
            <person name="Darling A.E."/>
            <person name="Wallis C."/>
            <person name="Davis I.J."/>
            <person name="Harris S."/>
            <person name="Eisen J.A."/>
            <person name="Holcombe L.J."/>
            <person name="O'Flynn C."/>
        </authorList>
    </citation>
    <scope>NUCLEOTIDE SEQUENCE [LARGE SCALE GENOMIC DNA]</scope>
    <source>
        <strain evidence="2">OH5060</strain>
    </source>
</reference>
<accession>A0A3P1VNG3</accession>
<proteinExistence type="predicted"/>
<feature type="transmembrane region" description="Helical" evidence="1">
    <location>
        <begin position="96"/>
        <end position="116"/>
    </location>
</feature>
<evidence type="ECO:0000313" key="2">
    <source>
        <dbReference type="EMBL" id="RRD35812.1"/>
    </source>
</evidence>
<organism evidence="2">
    <name type="scientific">Fusobacterium nucleatum</name>
    <dbReference type="NCBI Taxonomy" id="851"/>
    <lineage>
        <taxon>Bacteria</taxon>
        <taxon>Fusobacteriati</taxon>
        <taxon>Fusobacteriota</taxon>
        <taxon>Fusobacteriia</taxon>
        <taxon>Fusobacteriales</taxon>
        <taxon>Fusobacteriaceae</taxon>
        <taxon>Fusobacterium</taxon>
    </lineage>
</organism>
<feature type="transmembrane region" description="Helical" evidence="1">
    <location>
        <begin position="70"/>
        <end position="89"/>
    </location>
</feature>
<dbReference type="EMBL" id="RQZD01000022">
    <property type="protein sequence ID" value="RRD35812.1"/>
    <property type="molecule type" value="Genomic_DNA"/>
</dbReference>
<sequence>MNSESFLKEMINYLERNYLIFLITYILIVMVQLVILYKKNSKIRILLFSLHKIIAFVAIGYLLLYCKNILGFYLYITGSIVLVFACSIIKKEKIEILELSLIWDVNLIVALVLILYNI</sequence>